<name>A0A835YRH0_9STRA</name>
<protein>
    <submittedName>
        <fullName evidence="2">Uncharacterized protein</fullName>
    </submittedName>
</protein>
<dbReference type="AlphaFoldDB" id="A0A835YRH0"/>
<feature type="compositionally biased region" description="Basic and acidic residues" evidence="1">
    <location>
        <begin position="11"/>
        <end position="25"/>
    </location>
</feature>
<dbReference type="EMBL" id="JAFCMP010000445">
    <property type="protein sequence ID" value="KAG5179796.1"/>
    <property type="molecule type" value="Genomic_DNA"/>
</dbReference>
<sequence length="200" mass="22216">MVATVLSAMRNEARDTRAGRRGQQRDTRYVMETEGARNAMRVARDEARAAGATALELDPEDNTGCPRVDLVTERQEETCTQFEASGGLRYGYGDMFDTDEGACIDSDNIVILRDEAPNASGTNHCYDRTSLSKMYQSNVEMALEEKGTPEGFNLRGPFWEAVSLQQLKDSGIDFKPNRDKLLQDYTLDDVDAILATLDAL</sequence>
<evidence type="ECO:0000313" key="3">
    <source>
        <dbReference type="Proteomes" id="UP000664859"/>
    </source>
</evidence>
<proteinExistence type="predicted"/>
<accession>A0A835YRH0</accession>
<feature type="region of interest" description="Disordered" evidence="1">
    <location>
        <begin position="1"/>
        <end position="25"/>
    </location>
</feature>
<comment type="caution">
    <text evidence="2">The sequence shown here is derived from an EMBL/GenBank/DDBJ whole genome shotgun (WGS) entry which is preliminary data.</text>
</comment>
<evidence type="ECO:0000313" key="2">
    <source>
        <dbReference type="EMBL" id="KAG5179796.1"/>
    </source>
</evidence>
<keyword evidence="3" id="KW-1185">Reference proteome</keyword>
<evidence type="ECO:0000256" key="1">
    <source>
        <dbReference type="SAM" id="MobiDB-lite"/>
    </source>
</evidence>
<dbReference type="Proteomes" id="UP000664859">
    <property type="component" value="Unassembled WGS sequence"/>
</dbReference>
<gene>
    <name evidence="2" type="ORF">JKP88DRAFT_241772</name>
</gene>
<reference evidence="2" key="1">
    <citation type="submission" date="2021-02" db="EMBL/GenBank/DDBJ databases">
        <title>First Annotated Genome of the Yellow-green Alga Tribonema minus.</title>
        <authorList>
            <person name="Mahan K.M."/>
        </authorList>
    </citation>
    <scope>NUCLEOTIDE SEQUENCE</scope>
    <source>
        <strain evidence="2">UTEX B ZZ1240</strain>
    </source>
</reference>
<organism evidence="2 3">
    <name type="scientific">Tribonema minus</name>
    <dbReference type="NCBI Taxonomy" id="303371"/>
    <lineage>
        <taxon>Eukaryota</taxon>
        <taxon>Sar</taxon>
        <taxon>Stramenopiles</taxon>
        <taxon>Ochrophyta</taxon>
        <taxon>PX clade</taxon>
        <taxon>Xanthophyceae</taxon>
        <taxon>Tribonematales</taxon>
        <taxon>Tribonemataceae</taxon>
        <taxon>Tribonema</taxon>
    </lineage>
</organism>